<feature type="transmembrane region" description="Helical" evidence="5">
    <location>
        <begin position="516"/>
        <end position="540"/>
    </location>
</feature>
<evidence type="ECO:0000313" key="6">
    <source>
        <dbReference type="EMBL" id="KAK4645175.1"/>
    </source>
</evidence>
<feature type="transmembrane region" description="Helical" evidence="5">
    <location>
        <begin position="371"/>
        <end position="396"/>
    </location>
</feature>
<dbReference type="Proteomes" id="UP001322138">
    <property type="component" value="Unassembled WGS sequence"/>
</dbReference>
<feature type="transmembrane region" description="Helical" evidence="5">
    <location>
        <begin position="162"/>
        <end position="186"/>
    </location>
</feature>
<evidence type="ECO:0000256" key="3">
    <source>
        <dbReference type="ARBA" id="ARBA00022989"/>
    </source>
</evidence>
<dbReference type="Pfam" id="PF13520">
    <property type="entry name" value="AA_permease_2"/>
    <property type="match status" value="1"/>
</dbReference>
<dbReference type="GeneID" id="87890889"/>
<dbReference type="EMBL" id="JAFFGZ010000004">
    <property type="protein sequence ID" value="KAK4645175.1"/>
    <property type="molecule type" value="Genomic_DNA"/>
</dbReference>
<keyword evidence="2 5" id="KW-0812">Transmembrane</keyword>
<feature type="transmembrane region" description="Helical" evidence="5">
    <location>
        <begin position="280"/>
        <end position="300"/>
    </location>
</feature>
<feature type="transmembrane region" description="Helical" evidence="5">
    <location>
        <begin position="206"/>
        <end position="223"/>
    </location>
</feature>
<evidence type="ECO:0000313" key="7">
    <source>
        <dbReference type="Proteomes" id="UP001322138"/>
    </source>
</evidence>
<feature type="transmembrane region" description="Helical" evidence="5">
    <location>
        <begin position="417"/>
        <end position="440"/>
    </location>
</feature>
<evidence type="ECO:0000256" key="4">
    <source>
        <dbReference type="ARBA" id="ARBA00023136"/>
    </source>
</evidence>
<dbReference type="InterPro" id="IPR050598">
    <property type="entry name" value="AminoAcid_Transporter"/>
</dbReference>
<dbReference type="PANTHER" id="PTHR11785">
    <property type="entry name" value="AMINO ACID TRANSPORTER"/>
    <property type="match status" value="1"/>
</dbReference>
<gene>
    <name evidence="6" type="primary">MUP3</name>
    <name evidence="6" type="ORF">QC761_000600</name>
</gene>
<keyword evidence="3 5" id="KW-1133">Transmembrane helix</keyword>
<keyword evidence="4 5" id="KW-0472">Membrane</keyword>
<dbReference type="RefSeq" id="XP_062734151.1">
    <property type="nucleotide sequence ID" value="XM_062871829.1"/>
</dbReference>
<feature type="transmembrane region" description="Helical" evidence="5">
    <location>
        <begin position="88"/>
        <end position="109"/>
    </location>
</feature>
<feature type="transmembrane region" description="Helical" evidence="5">
    <location>
        <begin position="235"/>
        <end position="256"/>
    </location>
</feature>
<accession>A0ABR0FQA0</accession>
<comment type="caution">
    <text evidence="6">The sequence shown here is derived from an EMBL/GenBank/DDBJ whole genome shotgun (WGS) entry which is preliminary data.</text>
</comment>
<dbReference type="InterPro" id="IPR002293">
    <property type="entry name" value="AA/rel_permease1"/>
</dbReference>
<dbReference type="Gene3D" id="1.20.1740.10">
    <property type="entry name" value="Amino acid/polyamine transporter I"/>
    <property type="match status" value="1"/>
</dbReference>
<evidence type="ECO:0000256" key="2">
    <source>
        <dbReference type="ARBA" id="ARBA00022692"/>
    </source>
</evidence>
<comment type="subcellular location">
    <subcellularLocation>
        <location evidence="1">Membrane</location>
        <topology evidence="1">Multi-pass membrane protein</topology>
    </subcellularLocation>
</comment>
<organism evidence="6 7">
    <name type="scientific">Podospora bellae-mahoneyi</name>
    <dbReference type="NCBI Taxonomy" id="2093777"/>
    <lineage>
        <taxon>Eukaryota</taxon>
        <taxon>Fungi</taxon>
        <taxon>Dikarya</taxon>
        <taxon>Ascomycota</taxon>
        <taxon>Pezizomycotina</taxon>
        <taxon>Sordariomycetes</taxon>
        <taxon>Sordariomycetidae</taxon>
        <taxon>Sordariales</taxon>
        <taxon>Podosporaceae</taxon>
        <taxon>Podospora</taxon>
    </lineage>
</organism>
<proteinExistence type="predicted"/>
<feature type="transmembrane region" description="Helical" evidence="5">
    <location>
        <begin position="121"/>
        <end position="141"/>
    </location>
</feature>
<feature type="transmembrane region" description="Helical" evidence="5">
    <location>
        <begin position="321"/>
        <end position="342"/>
    </location>
</feature>
<dbReference type="PANTHER" id="PTHR11785:SF532">
    <property type="entry name" value="TRANSPORTER, PUTATIVE (EUROFUNG)-RELATED"/>
    <property type="match status" value="1"/>
</dbReference>
<reference evidence="6 7" key="1">
    <citation type="journal article" date="2023" name="bioRxiv">
        <title>High-quality genome assemblies of four members of thePodospora anserinaspecies complex.</title>
        <authorList>
            <person name="Ament-Velasquez S.L."/>
            <person name="Vogan A.A."/>
            <person name="Wallerman O."/>
            <person name="Hartmann F."/>
            <person name="Gautier V."/>
            <person name="Silar P."/>
            <person name="Giraud T."/>
            <person name="Johannesson H."/>
        </authorList>
    </citation>
    <scope>NUCLEOTIDE SEQUENCE [LARGE SCALE GENOMIC DNA]</scope>
    <source>
        <strain evidence="6 7">CBS 112042</strain>
    </source>
</reference>
<sequence>MCVLAVYFLRMPNQSTSHGETTPLLRAPPSAAIVHISQGHRRQKSSSTSASSTTLKSGDIISTTRRDIEDDVLPETAVLGRTLGWRSAYILIISRVIGSGIFATPGSIVSSVGSIGLSLTLWVAGAVLSWFGLAVGLEYGCMLPRSGGDKVYLEFTYRRPRFLASTIVAVHAVLLGFTASNCIVFGEYTLFALGKQPSEHKVEVRALAVALMTLITIIHGCFLRTGIFIQNLLGWIKIGLIVFMTLASAVVVLAGYRPTTPSETTRLLLPSWDSIWEGSVWNWGIISTALFKVFYSYAGLQNVNNVLNEVRDPVKTLKSAAPTALFTACLLYFLVNVAYFLIVPLDEIKQSGELIAALFFQRLLGETTGRIFLPLAVAISAAGNVMVVTFSLARLNQEIARQGLLPYGHLWSSSQPLGAPLGALMVHYIPSVVVICVPARNIYSFILDVEGYPGQFFVLATSLGLIWLRKTRPDLRRPYKAFLPAVWARIVLSIAMIAAPFMPMAGESHGDHLFRVSYALVGISVLLLAVLYWFVLVVVLPKLGGYELDETTEVLGDGTAITKLIRVAKEDEHTT</sequence>
<feature type="transmembrane region" description="Helical" evidence="5">
    <location>
        <begin position="481"/>
        <end position="504"/>
    </location>
</feature>
<evidence type="ECO:0000256" key="1">
    <source>
        <dbReference type="ARBA" id="ARBA00004141"/>
    </source>
</evidence>
<protein>
    <submittedName>
        <fullName evidence="6">Low-affinity methionine permease</fullName>
    </submittedName>
</protein>
<keyword evidence="7" id="KW-1185">Reference proteome</keyword>
<feature type="transmembrane region" description="Helical" evidence="5">
    <location>
        <begin position="452"/>
        <end position="469"/>
    </location>
</feature>
<name>A0ABR0FQA0_9PEZI</name>
<evidence type="ECO:0000256" key="5">
    <source>
        <dbReference type="SAM" id="Phobius"/>
    </source>
</evidence>